<protein>
    <submittedName>
        <fullName evidence="2">Uncharacterized protein</fullName>
    </submittedName>
</protein>
<dbReference type="RefSeq" id="WP_101767476.1">
    <property type="nucleotide sequence ID" value="NZ_BPPU01000003.1"/>
</dbReference>
<evidence type="ECO:0000256" key="1">
    <source>
        <dbReference type="SAM" id="SignalP"/>
    </source>
</evidence>
<feature type="signal peptide" evidence="1">
    <location>
        <begin position="1"/>
        <end position="21"/>
    </location>
</feature>
<sequence length="428" mass="47857">MINFKKTVLVALMLGSTNAFALSASLTGSYPLTENDSPVNGYELATKVAINTLGDSIKENAGIFTSNITENEKQLLISATPFVIHKEVTNKRIKSCPESTYGCALVDVTAVYDLSEIKKYVEQVTLNAALKEQVQRLADHEIKNMKGDLSETKKATAYMKLAALIDAGGDDQTQTFMINDNYNETKQLVSHKPLWQIREEYDDYTRAKLLYSGMQEPLTNEQKKEFKKLNMLAMEAAKSGYKIRSIGINRMTDTAIVLKITSKGNGLNDTSYNLMDKSMGVYASALDSLIYKPADNCVLTNLPSELSPTEYYANGYEAGTLIGGINLKFTNEDDPRITPLRGIVLVQELYYGAQKKPFVTYALAGDIKGYNEKMHPQSVHSPENHNWDILYYNLYYPNGSYSIRAEKPKGFNPKKNIPIKAKQRVITF</sequence>
<dbReference type="EMBL" id="NPIB01000002">
    <property type="protein sequence ID" value="PLC59274.1"/>
    <property type="molecule type" value="Genomic_DNA"/>
</dbReference>
<organism evidence="2 3">
    <name type="scientific">Photobacterium carnosum</name>
    <dbReference type="NCBI Taxonomy" id="2023717"/>
    <lineage>
        <taxon>Bacteria</taxon>
        <taxon>Pseudomonadati</taxon>
        <taxon>Pseudomonadota</taxon>
        <taxon>Gammaproteobacteria</taxon>
        <taxon>Vibrionales</taxon>
        <taxon>Vibrionaceae</taxon>
        <taxon>Photobacterium</taxon>
    </lineage>
</organism>
<evidence type="ECO:0000313" key="3">
    <source>
        <dbReference type="Proteomes" id="UP000234420"/>
    </source>
</evidence>
<reference evidence="2 3" key="1">
    <citation type="journal article" date="2018" name="Syst. Appl. Microbiol.">
        <title>Photobacterium carnosum sp. nov., isolated from spoiled modified atmosphere packaged poultry meat.</title>
        <authorList>
            <person name="Hilgarth M."/>
            <person name="Fuertes S."/>
            <person name="Ehrmann M."/>
            <person name="Vogel R.F."/>
        </authorList>
    </citation>
    <scope>NUCLEOTIDE SEQUENCE [LARGE SCALE GENOMIC DNA]</scope>
    <source>
        <strain evidence="2 3">TMW 2.2021</strain>
    </source>
</reference>
<comment type="caution">
    <text evidence="2">The sequence shown here is derived from an EMBL/GenBank/DDBJ whole genome shotgun (WGS) entry which is preliminary data.</text>
</comment>
<gene>
    <name evidence="2" type="ORF">CIK00_03125</name>
</gene>
<dbReference type="AlphaFoldDB" id="A0A2N4UW65"/>
<evidence type="ECO:0000313" key="2">
    <source>
        <dbReference type="EMBL" id="PLC59274.1"/>
    </source>
</evidence>
<dbReference type="Proteomes" id="UP000234420">
    <property type="component" value="Unassembled WGS sequence"/>
</dbReference>
<accession>A0A2N4UW65</accession>
<keyword evidence="1" id="KW-0732">Signal</keyword>
<dbReference type="GeneID" id="69965914"/>
<keyword evidence="3" id="KW-1185">Reference proteome</keyword>
<feature type="chain" id="PRO_5014859377" evidence="1">
    <location>
        <begin position="22"/>
        <end position="428"/>
    </location>
</feature>
<name>A0A2N4UW65_9GAMM</name>
<proteinExistence type="predicted"/>